<dbReference type="AlphaFoldDB" id="A0AAN6MJ63"/>
<accession>A0AAN6MJ63</accession>
<feature type="region of interest" description="Disordered" evidence="1">
    <location>
        <begin position="68"/>
        <end position="87"/>
    </location>
</feature>
<proteinExistence type="predicted"/>
<sequence>MPGPAAAPAFIIIIPPSSSWASLNHESLMARLLAYSPPWSPMQAYYRPGYGWGDNWCWAETQGGDYGNGEEAGSPWSQGYLDTAANE</sequence>
<dbReference type="Proteomes" id="UP001303889">
    <property type="component" value="Unassembled WGS sequence"/>
</dbReference>
<name>A0AAN6MJ63_9PEZI</name>
<gene>
    <name evidence="2" type="ORF">C8A05DRAFT_34420</name>
</gene>
<evidence type="ECO:0000313" key="2">
    <source>
        <dbReference type="EMBL" id="KAK3901885.1"/>
    </source>
</evidence>
<evidence type="ECO:0000256" key="1">
    <source>
        <dbReference type="SAM" id="MobiDB-lite"/>
    </source>
</evidence>
<comment type="caution">
    <text evidence="2">The sequence shown here is derived from an EMBL/GenBank/DDBJ whole genome shotgun (WGS) entry which is preliminary data.</text>
</comment>
<dbReference type="EMBL" id="MU855548">
    <property type="protein sequence ID" value="KAK3901885.1"/>
    <property type="molecule type" value="Genomic_DNA"/>
</dbReference>
<protein>
    <submittedName>
        <fullName evidence="2">Uncharacterized protein</fullName>
    </submittedName>
</protein>
<organism evidence="2 3">
    <name type="scientific">Staphylotrichum tortipilum</name>
    <dbReference type="NCBI Taxonomy" id="2831512"/>
    <lineage>
        <taxon>Eukaryota</taxon>
        <taxon>Fungi</taxon>
        <taxon>Dikarya</taxon>
        <taxon>Ascomycota</taxon>
        <taxon>Pezizomycotina</taxon>
        <taxon>Sordariomycetes</taxon>
        <taxon>Sordariomycetidae</taxon>
        <taxon>Sordariales</taxon>
        <taxon>Chaetomiaceae</taxon>
        <taxon>Staphylotrichum</taxon>
    </lineage>
</organism>
<reference evidence="2" key="2">
    <citation type="submission" date="2023-05" db="EMBL/GenBank/DDBJ databases">
        <authorList>
            <consortium name="Lawrence Berkeley National Laboratory"/>
            <person name="Steindorff A."/>
            <person name="Hensen N."/>
            <person name="Bonometti L."/>
            <person name="Westerberg I."/>
            <person name="Brannstrom I.O."/>
            <person name="Guillou S."/>
            <person name="Cros-Aarteil S."/>
            <person name="Calhoun S."/>
            <person name="Haridas S."/>
            <person name="Kuo A."/>
            <person name="Mondo S."/>
            <person name="Pangilinan J."/>
            <person name="Riley R."/>
            <person name="Labutti K."/>
            <person name="Andreopoulos B."/>
            <person name="Lipzen A."/>
            <person name="Chen C."/>
            <person name="Yanf M."/>
            <person name="Daum C."/>
            <person name="Ng V."/>
            <person name="Clum A."/>
            <person name="Ohm R."/>
            <person name="Martin F."/>
            <person name="Silar P."/>
            <person name="Natvig D."/>
            <person name="Lalanne C."/>
            <person name="Gautier V."/>
            <person name="Ament-Velasquez S.L."/>
            <person name="Kruys A."/>
            <person name="Hutchinson M.I."/>
            <person name="Powell A.J."/>
            <person name="Barry K."/>
            <person name="Miller A.N."/>
            <person name="Grigoriev I.V."/>
            <person name="Debuchy R."/>
            <person name="Gladieux P."/>
            <person name="Thoren M.H."/>
            <person name="Johannesson H."/>
        </authorList>
    </citation>
    <scope>NUCLEOTIDE SEQUENCE</scope>
    <source>
        <strain evidence="2">CBS 103.79</strain>
    </source>
</reference>
<evidence type="ECO:0000313" key="3">
    <source>
        <dbReference type="Proteomes" id="UP001303889"/>
    </source>
</evidence>
<reference evidence="2" key="1">
    <citation type="journal article" date="2023" name="Mol. Phylogenet. Evol.">
        <title>Genome-scale phylogeny and comparative genomics of the fungal order Sordariales.</title>
        <authorList>
            <person name="Hensen N."/>
            <person name="Bonometti L."/>
            <person name="Westerberg I."/>
            <person name="Brannstrom I.O."/>
            <person name="Guillou S."/>
            <person name="Cros-Aarteil S."/>
            <person name="Calhoun S."/>
            <person name="Haridas S."/>
            <person name="Kuo A."/>
            <person name="Mondo S."/>
            <person name="Pangilinan J."/>
            <person name="Riley R."/>
            <person name="LaButti K."/>
            <person name="Andreopoulos B."/>
            <person name="Lipzen A."/>
            <person name="Chen C."/>
            <person name="Yan M."/>
            <person name="Daum C."/>
            <person name="Ng V."/>
            <person name="Clum A."/>
            <person name="Steindorff A."/>
            <person name="Ohm R.A."/>
            <person name="Martin F."/>
            <person name="Silar P."/>
            <person name="Natvig D.O."/>
            <person name="Lalanne C."/>
            <person name="Gautier V."/>
            <person name="Ament-Velasquez S.L."/>
            <person name="Kruys A."/>
            <person name="Hutchinson M.I."/>
            <person name="Powell A.J."/>
            <person name="Barry K."/>
            <person name="Miller A.N."/>
            <person name="Grigoriev I.V."/>
            <person name="Debuchy R."/>
            <person name="Gladieux P."/>
            <person name="Hiltunen Thoren M."/>
            <person name="Johannesson H."/>
        </authorList>
    </citation>
    <scope>NUCLEOTIDE SEQUENCE</scope>
    <source>
        <strain evidence="2">CBS 103.79</strain>
    </source>
</reference>
<keyword evidence="3" id="KW-1185">Reference proteome</keyword>